<feature type="compositionally biased region" description="Acidic residues" evidence="8">
    <location>
        <begin position="382"/>
        <end position="396"/>
    </location>
</feature>
<protein>
    <recommendedName>
        <fullName evidence="9">C2H2-type domain-containing protein</fullName>
    </recommendedName>
</protein>
<keyword evidence="3" id="KW-0863">Zinc-finger</keyword>
<feature type="compositionally biased region" description="Basic and acidic residues" evidence="8">
    <location>
        <begin position="261"/>
        <end position="273"/>
    </location>
</feature>
<dbReference type="Pfam" id="PF12874">
    <property type="entry name" value="zf-met"/>
    <property type="match status" value="1"/>
</dbReference>
<evidence type="ECO:0000313" key="10">
    <source>
        <dbReference type="EMBL" id="KAF6165667.1"/>
    </source>
</evidence>
<feature type="domain" description="C2H2-type" evidence="9">
    <location>
        <begin position="40"/>
        <end position="63"/>
    </location>
</feature>
<organism evidence="10 11">
    <name type="scientific">Kingdonia uniflora</name>
    <dbReference type="NCBI Taxonomy" id="39325"/>
    <lineage>
        <taxon>Eukaryota</taxon>
        <taxon>Viridiplantae</taxon>
        <taxon>Streptophyta</taxon>
        <taxon>Embryophyta</taxon>
        <taxon>Tracheophyta</taxon>
        <taxon>Spermatophyta</taxon>
        <taxon>Magnoliopsida</taxon>
        <taxon>Ranunculales</taxon>
        <taxon>Circaeasteraceae</taxon>
        <taxon>Kingdonia</taxon>
    </lineage>
</organism>
<gene>
    <name evidence="10" type="ORF">GIB67_012564</name>
</gene>
<evidence type="ECO:0000256" key="8">
    <source>
        <dbReference type="SAM" id="MobiDB-lite"/>
    </source>
</evidence>
<evidence type="ECO:0000256" key="7">
    <source>
        <dbReference type="SAM" id="Coils"/>
    </source>
</evidence>
<evidence type="ECO:0000256" key="6">
    <source>
        <dbReference type="ARBA" id="ARBA00023242"/>
    </source>
</evidence>
<dbReference type="GO" id="GO:0044773">
    <property type="term" value="P:mitotic DNA damage checkpoint signaling"/>
    <property type="evidence" value="ECO:0007669"/>
    <property type="project" value="TreeGrafter"/>
</dbReference>
<dbReference type="SUPFAM" id="SSF57667">
    <property type="entry name" value="beta-beta-alpha zinc fingers"/>
    <property type="match status" value="1"/>
</dbReference>
<dbReference type="AlphaFoldDB" id="A0A7J7NET1"/>
<dbReference type="EMBL" id="JACGCM010000816">
    <property type="protein sequence ID" value="KAF6165667.1"/>
    <property type="molecule type" value="Genomic_DNA"/>
</dbReference>
<dbReference type="InterPro" id="IPR036236">
    <property type="entry name" value="Znf_C2H2_sf"/>
</dbReference>
<dbReference type="GO" id="GO:0008270">
    <property type="term" value="F:zinc ion binding"/>
    <property type="evidence" value="ECO:0007669"/>
    <property type="project" value="UniProtKB-KW"/>
</dbReference>
<feature type="region of interest" description="Disordered" evidence="8">
    <location>
        <begin position="377"/>
        <end position="398"/>
    </location>
</feature>
<evidence type="ECO:0000256" key="2">
    <source>
        <dbReference type="ARBA" id="ARBA00022723"/>
    </source>
</evidence>
<proteinExistence type="predicted"/>
<sequence>MDARTAKKALYRAKLKEATQKRDNRIDSPLVRYNEHDQPVCRVCNVILKSESLWAAHQASRKHHEVTLHIIYDFDLTHVMDYPIFICSIAGIYNKDCPSTKVLHYIKEVKLDPTVNEFKAIENVKALAASKTKTNDAKSEPPAEVVHKSWPSSTLPPDFFDKNDTKRQKTGLGTGNKIESGAPKAIKSVDSTSSTAIYEKSIGFSLIHPVESFHSRKLVDKSSNGHGACPEIKIVRGALPEGFFDIKDSSITNETPSSKVEGSKDPHTDRKVGNSDVKQVKGSLPEGFFDNKDADLRARGIEPVKIDIKDEYKEFEKLIQEDLHEVDERLEEEEIDAAEVIEEEETLEQRGWRERVERLKLQRMELKGSRLDRLKAACDEKDSSEEDTSSDEDDNVENLAVDWRAKHL</sequence>
<dbReference type="OrthoDB" id="77607at2759"/>
<name>A0A7J7NET1_9MAGN</name>
<reference evidence="10 11" key="1">
    <citation type="journal article" date="2020" name="IScience">
        <title>Genome Sequencing of the Endangered Kingdonia uniflora (Circaeasteraceae, Ranunculales) Reveals Potential Mechanisms of Evolutionary Specialization.</title>
        <authorList>
            <person name="Sun Y."/>
            <person name="Deng T."/>
            <person name="Zhang A."/>
            <person name="Moore M.J."/>
            <person name="Landis J.B."/>
            <person name="Lin N."/>
            <person name="Zhang H."/>
            <person name="Zhang X."/>
            <person name="Huang J."/>
            <person name="Zhang X."/>
            <person name="Sun H."/>
            <person name="Wang H."/>
        </authorList>
    </citation>
    <scope>NUCLEOTIDE SEQUENCE [LARGE SCALE GENOMIC DNA]</scope>
    <source>
        <strain evidence="10">TB1705</strain>
        <tissue evidence="10">Leaf</tissue>
    </source>
</reference>
<evidence type="ECO:0000256" key="5">
    <source>
        <dbReference type="ARBA" id="ARBA00023054"/>
    </source>
</evidence>
<dbReference type="GO" id="GO:0003676">
    <property type="term" value="F:nucleic acid binding"/>
    <property type="evidence" value="ECO:0007669"/>
    <property type="project" value="InterPro"/>
</dbReference>
<evidence type="ECO:0000259" key="9">
    <source>
        <dbReference type="Pfam" id="PF12874"/>
    </source>
</evidence>
<dbReference type="GO" id="GO:0033314">
    <property type="term" value="P:mitotic DNA replication checkpoint signaling"/>
    <property type="evidence" value="ECO:0007669"/>
    <property type="project" value="TreeGrafter"/>
</dbReference>
<evidence type="ECO:0000256" key="3">
    <source>
        <dbReference type="ARBA" id="ARBA00022771"/>
    </source>
</evidence>
<dbReference type="InterPro" id="IPR013087">
    <property type="entry name" value="Znf_C2H2_type"/>
</dbReference>
<keyword evidence="11" id="KW-1185">Reference proteome</keyword>
<dbReference type="Proteomes" id="UP000541444">
    <property type="component" value="Unassembled WGS sequence"/>
</dbReference>
<dbReference type="GO" id="GO:0033260">
    <property type="term" value="P:nuclear DNA replication"/>
    <property type="evidence" value="ECO:0007669"/>
    <property type="project" value="TreeGrafter"/>
</dbReference>
<dbReference type="PANTHER" id="PTHR13278:SF0">
    <property type="entry name" value="ZINC FINGER PROTEIN 830"/>
    <property type="match status" value="1"/>
</dbReference>
<keyword evidence="4" id="KW-0862">Zinc</keyword>
<dbReference type="InterPro" id="IPR040050">
    <property type="entry name" value="ZNF830-like"/>
</dbReference>
<evidence type="ECO:0000313" key="11">
    <source>
        <dbReference type="Proteomes" id="UP000541444"/>
    </source>
</evidence>
<dbReference type="PANTHER" id="PTHR13278">
    <property type="entry name" value="ZINC FINGER PROTEIN 830"/>
    <property type="match status" value="1"/>
</dbReference>
<evidence type="ECO:0000256" key="1">
    <source>
        <dbReference type="ARBA" id="ARBA00004123"/>
    </source>
</evidence>
<accession>A0A7J7NET1</accession>
<feature type="coiled-coil region" evidence="7">
    <location>
        <begin position="323"/>
        <end position="350"/>
    </location>
</feature>
<comment type="subcellular location">
    <subcellularLocation>
        <location evidence="1">Nucleus</location>
    </subcellularLocation>
</comment>
<feature type="region of interest" description="Disordered" evidence="8">
    <location>
        <begin position="157"/>
        <end position="179"/>
    </location>
</feature>
<evidence type="ECO:0000256" key="4">
    <source>
        <dbReference type="ARBA" id="ARBA00022833"/>
    </source>
</evidence>
<feature type="region of interest" description="Disordered" evidence="8">
    <location>
        <begin position="247"/>
        <end position="276"/>
    </location>
</feature>
<feature type="compositionally biased region" description="Polar residues" evidence="8">
    <location>
        <begin position="249"/>
        <end position="260"/>
    </location>
</feature>
<dbReference type="GO" id="GO:0005681">
    <property type="term" value="C:spliceosomal complex"/>
    <property type="evidence" value="ECO:0007669"/>
    <property type="project" value="InterPro"/>
</dbReference>
<keyword evidence="5 7" id="KW-0175">Coiled coil</keyword>
<keyword evidence="2" id="KW-0479">Metal-binding</keyword>
<comment type="caution">
    <text evidence="10">The sequence shown here is derived from an EMBL/GenBank/DDBJ whole genome shotgun (WGS) entry which is preliminary data.</text>
</comment>
<keyword evidence="6" id="KW-0539">Nucleus</keyword>